<protein>
    <submittedName>
        <fullName evidence="2">Uncharacterized protein</fullName>
    </submittedName>
</protein>
<accession>A0A8S5SS73</accession>
<sequence length="320" mass="36834">MSRKQKHVKARQAAQARAARNIKQLGAYSRSNLAKTADKQLVNIAKTLGKEWERQKRQAIAESKATPYHATAVEKPTKKDIMFAGRTPITDAQIDAEPVAKRRKLLRQQQRKINAARRKINEWNKAQAMPAKSVYDQRVAEITGTTGEGFGRTQIIPSKLTDFLQMTNVLSDEAFVRSQLENGHRNELLDQMHDAAEILGLRTERKSKPSKNRKTGKQGKDLYGEHEWPAYMSRGRYEVFEKILATTLGSKRLKRFRQLSAAQKRAFIEQTDAPRIVFDWTVYDPVRHGFTSVFRDNSEGYQRSRRQFDRWMMEAGALEK</sequence>
<organism evidence="2">
    <name type="scientific">Podoviridae sp. ctCi71</name>
    <dbReference type="NCBI Taxonomy" id="2827725"/>
    <lineage>
        <taxon>Viruses</taxon>
        <taxon>Duplodnaviria</taxon>
        <taxon>Heunggongvirae</taxon>
        <taxon>Uroviricota</taxon>
        <taxon>Caudoviricetes</taxon>
    </lineage>
</organism>
<proteinExistence type="predicted"/>
<keyword evidence="1" id="KW-0175">Coiled coil</keyword>
<reference evidence="2" key="1">
    <citation type="journal article" date="2021" name="Proc. Natl. Acad. Sci. U.S.A.">
        <title>A Catalog of Tens of Thousands of Viruses from Human Metagenomes Reveals Hidden Associations with Chronic Diseases.</title>
        <authorList>
            <person name="Tisza M.J."/>
            <person name="Buck C.B."/>
        </authorList>
    </citation>
    <scope>NUCLEOTIDE SEQUENCE</scope>
    <source>
        <strain evidence="2">CtCi71</strain>
    </source>
</reference>
<evidence type="ECO:0000313" key="2">
    <source>
        <dbReference type="EMBL" id="DAF53543.1"/>
    </source>
</evidence>
<name>A0A8S5SS73_9CAUD</name>
<evidence type="ECO:0000256" key="1">
    <source>
        <dbReference type="SAM" id="Coils"/>
    </source>
</evidence>
<dbReference type="EMBL" id="BK032656">
    <property type="protein sequence ID" value="DAF53543.1"/>
    <property type="molecule type" value="Genomic_DNA"/>
</dbReference>
<feature type="coiled-coil region" evidence="1">
    <location>
        <begin position="99"/>
        <end position="126"/>
    </location>
</feature>